<gene>
    <name evidence="1" type="ORF">JYU34_005673</name>
</gene>
<comment type="caution">
    <text evidence="1">The sequence shown here is derived from an EMBL/GenBank/DDBJ whole genome shotgun (WGS) entry which is preliminary data.</text>
</comment>
<proteinExistence type="predicted"/>
<name>A0ABQ7QTU2_PLUXY</name>
<keyword evidence="2" id="KW-1185">Reference proteome</keyword>
<organism evidence="1 2">
    <name type="scientific">Plutella xylostella</name>
    <name type="common">Diamondback moth</name>
    <name type="synonym">Plutella maculipennis</name>
    <dbReference type="NCBI Taxonomy" id="51655"/>
    <lineage>
        <taxon>Eukaryota</taxon>
        <taxon>Metazoa</taxon>
        <taxon>Ecdysozoa</taxon>
        <taxon>Arthropoda</taxon>
        <taxon>Hexapoda</taxon>
        <taxon>Insecta</taxon>
        <taxon>Pterygota</taxon>
        <taxon>Neoptera</taxon>
        <taxon>Endopterygota</taxon>
        <taxon>Lepidoptera</taxon>
        <taxon>Glossata</taxon>
        <taxon>Ditrysia</taxon>
        <taxon>Yponomeutoidea</taxon>
        <taxon>Plutellidae</taxon>
        <taxon>Plutella</taxon>
    </lineage>
</organism>
<sequence>METFMYSLKREEIEIGLTNLQHAKASSAVACKVLQEDGLDMALLQEPWIHGNTVLGLTAA</sequence>
<accession>A0ABQ7QTU2</accession>
<reference evidence="1 2" key="1">
    <citation type="submission" date="2021-06" db="EMBL/GenBank/DDBJ databases">
        <title>A haploid diamondback moth (Plutella xylostella L.) genome assembly resolves 31 chromosomes and identifies a diamide resistance mutation.</title>
        <authorList>
            <person name="Ward C.M."/>
            <person name="Perry K.D."/>
            <person name="Baker G."/>
            <person name="Powis K."/>
            <person name="Heckel D.G."/>
            <person name="Baxter S.W."/>
        </authorList>
    </citation>
    <scope>NUCLEOTIDE SEQUENCE [LARGE SCALE GENOMIC DNA]</scope>
    <source>
        <strain evidence="1 2">LV</strain>
        <tissue evidence="1">Single pupa</tissue>
    </source>
</reference>
<protein>
    <submittedName>
        <fullName evidence="1">Uncharacterized protein</fullName>
    </submittedName>
</protein>
<dbReference type="EMBL" id="JAHIBW010000008">
    <property type="protein sequence ID" value="KAG7308465.1"/>
    <property type="molecule type" value="Genomic_DNA"/>
</dbReference>
<evidence type="ECO:0000313" key="2">
    <source>
        <dbReference type="Proteomes" id="UP000823941"/>
    </source>
</evidence>
<feature type="non-terminal residue" evidence="1">
    <location>
        <position position="60"/>
    </location>
</feature>
<dbReference type="Proteomes" id="UP000823941">
    <property type="component" value="Chromosome 8"/>
</dbReference>
<evidence type="ECO:0000313" key="1">
    <source>
        <dbReference type="EMBL" id="KAG7308465.1"/>
    </source>
</evidence>